<organism evidence="2 3">
    <name type="scientific">Pleurodeles waltl</name>
    <name type="common">Iberian ribbed newt</name>
    <dbReference type="NCBI Taxonomy" id="8319"/>
    <lineage>
        <taxon>Eukaryota</taxon>
        <taxon>Metazoa</taxon>
        <taxon>Chordata</taxon>
        <taxon>Craniata</taxon>
        <taxon>Vertebrata</taxon>
        <taxon>Euteleostomi</taxon>
        <taxon>Amphibia</taxon>
        <taxon>Batrachia</taxon>
        <taxon>Caudata</taxon>
        <taxon>Salamandroidea</taxon>
        <taxon>Salamandridae</taxon>
        <taxon>Pleurodelinae</taxon>
        <taxon>Pleurodeles</taxon>
    </lineage>
</organism>
<keyword evidence="3" id="KW-1185">Reference proteome</keyword>
<evidence type="ECO:0000256" key="1">
    <source>
        <dbReference type="SAM" id="MobiDB-lite"/>
    </source>
</evidence>
<name>A0AAV7P7F1_PLEWA</name>
<comment type="caution">
    <text evidence="2">The sequence shown here is derived from an EMBL/GenBank/DDBJ whole genome shotgun (WGS) entry which is preliminary data.</text>
</comment>
<proteinExistence type="predicted"/>
<reference evidence="2" key="1">
    <citation type="journal article" date="2022" name="bioRxiv">
        <title>Sequencing and chromosome-scale assembly of the giantPleurodeles waltlgenome.</title>
        <authorList>
            <person name="Brown T."/>
            <person name="Elewa A."/>
            <person name="Iarovenko S."/>
            <person name="Subramanian E."/>
            <person name="Araus A.J."/>
            <person name="Petzold A."/>
            <person name="Susuki M."/>
            <person name="Suzuki K.-i.T."/>
            <person name="Hayashi T."/>
            <person name="Toyoda A."/>
            <person name="Oliveira C."/>
            <person name="Osipova E."/>
            <person name="Leigh N.D."/>
            <person name="Simon A."/>
            <person name="Yun M.H."/>
        </authorList>
    </citation>
    <scope>NUCLEOTIDE SEQUENCE</scope>
    <source>
        <strain evidence="2">20211129_DDA</strain>
        <tissue evidence="2">Liver</tissue>
    </source>
</reference>
<accession>A0AAV7P7F1</accession>
<dbReference type="AlphaFoldDB" id="A0AAV7P7F1"/>
<dbReference type="Proteomes" id="UP001066276">
    <property type="component" value="Chromosome 7"/>
</dbReference>
<evidence type="ECO:0000313" key="2">
    <source>
        <dbReference type="EMBL" id="KAJ1123100.1"/>
    </source>
</evidence>
<evidence type="ECO:0000313" key="3">
    <source>
        <dbReference type="Proteomes" id="UP001066276"/>
    </source>
</evidence>
<dbReference type="EMBL" id="JANPWB010000011">
    <property type="protein sequence ID" value="KAJ1123100.1"/>
    <property type="molecule type" value="Genomic_DNA"/>
</dbReference>
<sequence>MFKLCRNHAGSPDDWTAGPRGLRSEADRLSGPRRVERLAAVGEWSRPCDLAEWGERSGASQTYHPPLASVAQCHDKLWIGLPQGHWAVRAAAGSILSLGLRNSHPYIAGESGLVQRRGAPLGSLEGPFCGCHACPAEWSDRSCTTLGWTPPQYVRLRLLRRGHPGA</sequence>
<feature type="region of interest" description="Disordered" evidence="1">
    <location>
        <begin position="1"/>
        <end position="28"/>
    </location>
</feature>
<gene>
    <name evidence="2" type="ORF">NDU88_001573</name>
</gene>
<protein>
    <submittedName>
        <fullName evidence="2">Uncharacterized protein</fullName>
    </submittedName>
</protein>